<proteinExistence type="predicted"/>
<dbReference type="Proteomes" id="UP000299102">
    <property type="component" value="Unassembled WGS sequence"/>
</dbReference>
<protein>
    <submittedName>
        <fullName evidence="2">Uncharacterized protein</fullName>
    </submittedName>
</protein>
<accession>A0A4C1WQ46</accession>
<dbReference type="AlphaFoldDB" id="A0A4C1WQ46"/>
<feature type="region of interest" description="Disordered" evidence="1">
    <location>
        <begin position="1"/>
        <end position="20"/>
    </location>
</feature>
<evidence type="ECO:0000313" key="2">
    <source>
        <dbReference type="EMBL" id="GBP53411.1"/>
    </source>
</evidence>
<organism evidence="2 3">
    <name type="scientific">Eumeta variegata</name>
    <name type="common">Bagworm moth</name>
    <name type="synonym">Eumeta japonica</name>
    <dbReference type="NCBI Taxonomy" id="151549"/>
    <lineage>
        <taxon>Eukaryota</taxon>
        <taxon>Metazoa</taxon>
        <taxon>Ecdysozoa</taxon>
        <taxon>Arthropoda</taxon>
        <taxon>Hexapoda</taxon>
        <taxon>Insecta</taxon>
        <taxon>Pterygota</taxon>
        <taxon>Neoptera</taxon>
        <taxon>Endopterygota</taxon>
        <taxon>Lepidoptera</taxon>
        <taxon>Glossata</taxon>
        <taxon>Ditrysia</taxon>
        <taxon>Tineoidea</taxon>
        <taxon>Psychidae</taxon>
        <taxon>Oiketicinae</taxon>
        <taxon>Eumeta</taxon>
    </lineage>
</organism>
<evidence type="ECO:0000313" key="3">
    <source>
        <dbReference type="Proteomes" id="UP000299102"/>
    </source>
</evidence>
<reference evidence="2 3" key="1">
    <citation type="journal article" date="2019" name="Commun. Biol.">
        <title>The bagworm genome reveals a unique fibroin gene that provides high tensile strength.</title>
        <authorList>
            <person name="Kono N."/>
            <person name="Nakamura H."/>
            <person name="Ohtoshi R."/>
            <person name="Tomita M."/>
            <person name="Numata K."/>
            <person name="Arakawa K."/>
        </authorList>
    </citation>
    <scope>NUCLEOTIDE SEQUENCE [LARGE SCALE GENOMIC DNA]</scope>
</reference>
<dbReference type="EMBL" id="BGZK01000624">
    <property type="protein sequence ID" value="GBP53411.1"/>
    <property type="molecule type" value="Genomic_DNA"/>
</dbReference>
<comment type="caution">
    <text evidence="2">The sequence shown here is derived from an EMBL/GenBank/DDBJ whole genome shotgun (WGS) entry which is preliminary data.</text>
</comment>
<gene>
    <name evidence="2" type="ORF">EVAR_48163_1</name>
</gene>
<name>A0A4C1WQ46_EUMVA</name>
<evidence type="ECO:0000256" key="1">
    <source>
        <dbReference type="SAM" id="MobiDB-lite"/>
    </source>
</evidence>
<keyword evidence="3" id="KW-1185">Reference proteome</keyword>
<sequence>MVPGRHNPADLATRNPPTDFNENHKWFKGPELLSQSKNLWLTQVTTLSTEFSEERKLPVLVRNTVYTVKHMFVLQRSSVTVVPNGGKRGPGRRFSRAFRHLALSVLSRSLRRRHPFSVRVVAVVCNVSALDSRISRVGSDEEEENDTKMPFIKVMRMAEKRPMEIAVILPERNTPTQEAR</sequence>